<dbReference type="Pfam" id="PF02706">
    <property type="entry name" value="Wzz"/>
    <property type="match status" value="1"/>
</dbReference>
<name>A0ABU4X6U6_9HYPH</name>
<evidence type="ECO:0000259" key="11">
    <source>
        <dbReference type="Pfam" id="PF02706"/>
    </source>
</evidence>
<feature type="domain" description="Polysaccharide chain length determinant N-terminal" evidence="11">
    <location>
        <begin position="36"/>
        <end position="114"/>
    </location>
</feature>
<keyword evidence="8" id="KW-0175">Coiled coil</keyword>
<feature type="region of interest" description="Disordered" evidence="9">
    <location>
        <begin position="257"/>
        <end position="283"/>
    </location>
</feature>
<keyword evidence="2" id="KW-1003">Cell membrane</keyword>
<comment type="caution">
    <text evidence="12">The sequence shown here is derived from an EMBL/GenBank/DDBJ whole genome shotgun (WGS) entry which is preliminary data.</text>
</comment>
<feature type="transmembrane region" description="Helical" evidence="10">
    <location>
        <begin position="49"/>
        <end position="69"/>
    </location>
</feature>
<evidence type="ECO:0000256" key="6">
    <source>
        <dbReference type="ARBA" id="ARBA00022989"/>
    </source>
</evidence>
<dbReference type="Proteomes" id="UP001272097">
    <property type="component" value="Unassembled WGS sequence"/>
</dbReference>
<keyword evidence="7 10" id="KW-0472">Membrane</keyword>
<evidence type="ECO:0000256" key="4">
    <source>
        <dbReference type="ARBA" id="ARBA00022741"/>
    </source>
</evidence>
<dbReference type="InterPro" id="IPR050445">
    <property type="entry name" value="Bact_polysacc_biosynth/exp"/>
</dbReference>
<feature type="coiled-coil region" evidence="8">
    <location>
        <begin position="229"/>
        <end position="256"/>
    </location>
</feature>
<keyword evidence="13" id="KW-1185">Reference proteome</keyword>
<dbReference type="PANTHER" id="PTHR32309">
    <property type="entry name" value="TYROSINE-PROTEIN KINASE"/>
    <property type="match status" value="1"/>
</dbReference>
<gene>
    <name evidence="12" type="ORF">RFM51_29940</name>
</gene>
<dbReference type="InterPro" id="IPR005702">
    <property type="entry name" value="Wzc-like_C"/>
</dbReference>
<dbReference type="InterPro" id="IPR003856">
    <property type="entry name" value="LPS_length_determ_N"/>
</dbReference>
<dbReference type="InterPro" id="IPR027417">
    <property type="entry name" value="P-loop_NTPase"/>
</dbReference>
<evidence type="ECO:0000313" key="12">
    <source>
        <dbReference type="EMBL" id="MDX8443794.1"/>
    </source>
</evidence>
<comment type="subcellular location">
    <subcellularLocation>
        <location evidence="1">Cell membrane</location>
        <topology evidence="1">Multi-pass membrane protein</topology>
    </subcellularLocation>
</comment>
<evidence type="ECO:0000256" key="10">
    <source>
        <dbReference type="SAM" id="Phobius"/>
    </source>
</evidence>
<dbReference type="SUPFAM" id="SSF52540">
    <property type="entry name" value="P-loop containing nucleoside triphosphate hydrolases"/>
    <property type="match status" value="1"/>
</dbReference>
<reference evidence="12 13" key="1">
    <citation type="submission" date="2023-08" db="EMBL/GenBank/DDBJ databases">
        <title>Implementing the SeqCode for naming new Mesorhizobium species isolated from Vachellia karroo root nodules.</title>
        <authorList>
            <person name="Van Lill M."/>
        </authorList>
    </citation>
    <scope>NUCLEOTIDE SEQUENCE [LARGE SCALE GENOMIC DNA]</scope>
    <source>
        <strain evidence="12 13">VK3E</strain>
    </source>
</reference>
<dbReference type="Gene3D" id="3.40.50.300">
    <property type="entry name" value="P-loop containing nucleotide triphosphate hydrolases"/>
    <property type="match status" value="1"/>
</dbReference>
<dbReference type="RefSeq" id="WP_320217773.1">
    <property type="nucleotide sequence ID" value="NZ_JAVIIS010000085.1"/>
</dbReference>
<keyword evidence="6 10" id="KW-1133">Transmembrane helix</keyword>
<keyword evidence="3 10" id="KW-0812">Transmembrane</keyword>
<dbReference type="EMBL" id="JAVIIS010000085">
    <property type="protein sequence ID" value="MDX8443794.1"/>
    <property type="molecule type" value="Genomic_DNA"/>
</dbReference>
<evidence type="ECO:0000256" key="2">
    <source>
        <dbReference type="ARBA" id="ARBA00022475"/>
    </source>
</evidence>
<evidence type="ECO:0000256" key="9">
    <source>
        <dbReference type="SAM" id="MobiDB-lite"/>
    </source>
</evidence>
<evidence type="ECO:0000313" key="13">
    <source>
        <dbReference type="Proteomes" id="UP001272097"/>
    </source>
</evidence>
<evidence type="ECO:0000256" key="1">
    <source>
        <dbReference type="ARBA" id="ARBA00004651"/>
    </source>
</evidence>
<proteinExistence type="predicted"/>
<dbReference type="CDD" id="cd05387">
    <property type="entry name" value="BY-kinase"/>
    <property type="match status" value="1"/>
</dbReference>
<keyword evidence="4" id="KW-0547">Nucleotide-binding</keyword>
<evidence type="ECO:0000256" key="7">
    <source>
        <dbReference type="ARBA" id="ARBA00023136"/>
    </source>
</evidence>
<keyword evidence="5" id="KW-0067">ATP-binding</keyword>
<sequence length="623" mass="68382">MQLMHSTGHTTGPMPFEPDFENERQDNQATIVPELGFQQMIGILRRRSTLIITVAALGTILAGVAGLLITPKYTATAQVLVRAATPLSPEALQQAVDTQVTMLTSPFHLQHVLNSLRKETGFRGATSEPEANLAATAQAPAVPSTTEAGPLSLKELKRRLDVWIGALTGHKRDGTGLTFDDLQGRLQVLQERRSRVIDVTFQWTTPEKAADIVNRTVQLYVQNSTEQQRAYSTNEMARLEERISAVKAEIERANAALREASQPRSSASRIVGSEEQAADPDPHELERWAATSAQLYENLLQRQKDIREQDELVSPDASILSLASPPSRPSSPNPILFMLPALIASLICASLLALALERLDRGLRSEREINDALGLSCIGLVPRIPRRHLPLLGKYLRAKPFSPYAEALWSVVSTLRMAKPGNAKVVLITSSIPGEGKTKLAQSLAAYIGFLGRSVLLVSLDFRKGSRVGESNDAGDRRIVDLSPQSRPPAEPIRHIAEAGFDYLPMTAYRLDPLTATEQMTSLIRQLRERYDYVIIDGPSVLGAVEARLLPSIADRLLLVVKWGSTRREVAQNALSLLHKSGGLNKDHSDLAMAIVTQVDLKRHARYRYGDVGEFSSGPGRSR</sequence>
<evidence type="ECO:0000256" key="3">
    <source>
        <dbReference type="ARBA" id="ARBA00022692"/>
    </source>
</evidence>
<dbReference type="PANTHER" id="PTHR32309:SF13">
    <property type="entry name" value="FERRIC ENTEROBACTIN TRANSPORT PROTEIN FEPE"/>
    <property type="match status" value="1"/>
</dbReference>
<protein>
    <submittedName>
        <fullName evidence="12">Wzz/FepE/Etk N-terminal domain-containing protein</fullName>
    </submittedName>
</protein>
<accession>A0ABU4X6U6</accession>
<organism evidence="12 13">
    <name type="scientific">Mesorhizobium australafricanum</name>
    <dbReference type="NCBI Taxonomy" id="3072311"/>
    <lineage>
        <taxon>Bacteria</taxon>
        <taxon>Pseudomonadati</taxon>
        <taxon>Pseudomonadota</taxon>
        <taxon>Alphaproteobacteria</taxon>
        <taxon>Hyphomicrobiales</taxon>
        <taxon>Phyllobacteriaceae</taxon>
        <taxon>Mesorhizobium</taxon>
    </lineage>
</organism>
<evidence type="ECO:0000256" key="5">
    <source>
        <dbReference type="ARBA" id="ARBA00022840"/>
    </source>
</evidence>
<evidence type="ECO:0000256" key="8">
    <source>
        <dbReference type="SAM" id="Coils"/>
    </source>
</evidence>